<feature type="transmembrane region" description="Helical" evidence="1">
    <location>
        <begin position="21"/>
        <end position="39"/>
    </location>
</feature>
<keyword evidence="1" id="KW-0472">Membrane</keyword>
<name>G3A8Z6_9RALS</name>
<reference evidence="2" key="2">
    <citation type="submission" date="2011-04" db="EMBL/GenBank/DDBJ databases">
        <authorList>
            <person name="Genoscope - CEA"/>
        </authorList>
    </citation>
    <scope>NUCLEOTIDE SEQUENCE</scope>
    <source>
        <strain evidence="2">R24</strain>
    </source>
</reference>
<dbReference type="AlphaFoldDB" id="G3A8Z6"/>
<keyword evidence="1" id="KW-0812">Transmembrane</keyword>
<keyword evidence="1" id="KW-1133">Transmembrane helix</keyword>
<evidence type="ECO:0000256" key="1">
    <source>
        <dbReference type="SAM" id="Phobius"/>
    </source>
</evidence>
<evidence type="ECO:0008006" key="3">
    <source>
        <dbReference type="Google" id="ProtNLM"/>
    </source>
</evidence>
<proteinExistence type="predicted"/>
<protein>
    <recommendedName>
        <fullName evidence="3">Transmembrane protein</fullName>
    </recommendedName>
</protein>
<accession>G3A8Z6</accession>
<gene>
    <name evidence="2" type="ORF">RALSY_mp10253</name>
</gene>
<feature type="transmembrane region" description="Helical" evidence="1">
    <location>
        <begin position="51"/>
        <end position="75"/>
    </location>
</feature>
<organism evidence="2">
    <name type="scientific">Ralstonia syzygii R24</name>
    <dbReference type="NCBI Taxonomy" id="907261"/>
    <lineage>
        <taxon>Bacteria</taxon>
        <taxon>Pseudomonadati</taxon>
        <taxon>Pseudomonadota</taxon>
        <taxon>Betaproteobacteria</taxon>
        <taxon>Burkholderiales</taxon>
        <taxon>Burkholderiaceae</taxon>
        <taxon>Ralstonia</taxon>
        <taxon>Ralstonia solanacearum species complex</taxon>
    </lineage>
</organism>
<reference evidence="2" key="1">
    <citation type="journal article" date="2011" name="PLoS ONE">
        <title>Ralstonia syzygii, the Blood Disease Bacterium and some Asian R. solanacearum strains form a single genomic species despite divergent lifestyles.</title>
        <authorList>
            <person name="Remenant B."/>
            <person name="de Cambiaire J.C."/>
            <person name="Cellier G."/>
            <person name="Jacobs J.M."/>
            <person name="Mangenot S."/>
            <person name="Barbe V."/>
            <person name="Lajus A."/>
            <person name="Vallenet D."/>
            <person name="Medigue C."/>
            <person name="Fegan M."/>
            <person name="Allen C."/>
            <person name="Prior P."/>
        </authorList>
    </citation>
    <scope>NUCLEOTIDE SEQUENCE</scope>
    <source>
        <strain evidence="2">R24</strain>
    </source>
</reference>
<evidence type="ECO:0000313" key="2">
    <source>
        <dbReference type="EMBL" id="CCA87733.1"/>
    </source>
</evidence>
<dbReference type="EMBL" id="FR854090">
    <property type="protein sequence ID" value="CCA87733.1"/>
    <property type="molecule type" value="Genomic_DNA"/>
</dbReference>
<sequence>MGRIYAARFNTTYLSMKTWLLVGKAVLSPWLLLAGLAFFRGLGFSVTAKHFIALAWFCLFWSIAIAAYLGILYFVKKRRKRKGNSKTKASDIYDNTGMLLQNDGGGHSYLVLLCHKIHAIIGTSSSFT</sequence>